<keyword evidence="1" id="KW-0479">Metal-binding</keyword>
<dbReference type="InterPro" id="IPR037523">
    <property type="entry name" value="VOC_core"/>
</dbReference>
<dbReference type="RefSeq" id="WP_191755200.1">
    <property type="nucleotide sequence ID" value="NZ_JACSQM010000011.1"/>
</dbReference>
<dbReference type="Proteomes" id="UP000603641">
    <property type="component" value="Unassembled WGS sequence"/>
</dbReference>
<dbReference type="PANTHER" id="PTHR36113">
    <property type="entry name" value="LYASE, PUTATIVE-RELATED-RELATED"/>
    <property type="match status" value="1"/>
</dbReference>
<sequence>MLHHIGLYVSDMKTSCEFYQKILPLEKKESFMWNDTEIVFLVGEGFQLELISNSESHAARSHIAFSVTSVTEKIKELTRKKIFLTEGPYDLPNGWRTVFYDGPDGEEIEFIQTTKTQISSFSSQKRLEDKI</sequence>
<reference evidence="3 4" key="1">
    <citation type="submission" date="2020-08" db="EMBL/GenBank/DDBJ databases">
        <title>A Genomic Blueprint of the Chicken Gut Microbiome.</title>
        <authorList>
            <person name="Gilroy R."/>
            <person name="Ravi A."/>
            <person name="Getino M."/>
            <person name="Pursley I."/>
            <person name="Horton D.L."/>
            <person name="Alikhan N.-F."/>
            <person name="Baker D."/>
            <person name="Gharbi K."/>
            <person name="Hall N."/>
            <person name="Watson M."/>
            <person name="Adriaenssens E.M."/>
            <person name="Foster-Nyarko E."/>
            <person name="Jarju S."/>
            <person name="Secka A."/>
            <person name="Antonio M."/>
            <person name="Oren A."/>
            <person name="Chaudhuri R."/>
            <person name="La Ragione R.M."/>
            <person name="Hildebrand F."/>
            <person name="Pallen M.J."/>
        </authorList>
    </citation>
    <scope>NUCLEOTIDE SEQUENCE [LARGE SCALE GENOMIC DNA]</scope>
    <source>
        <strain evidence="3 4">Sa2CUA10</strain>
    </source>
</reference>
<feature type="domain" description="VOC" evidence="2">
    <location>
        <begin position="1"/>
        <end position="113"/>
    </location>
</feature>
<organism evidence="3 4">
    <name type="scientific">Fictibacillus norfolkensis</name>
    <dbReference type="NCBI Taxonomy" id="2762233"/>
    <lineage>
        <taxon>Bacteria</taxon>
        <taxon>Bacillati</taxon>
        <taxon>Bacillota</taxon>
        <taxon>Bacilli</taxon>
        <taxon>Bacillales</taxon>
        <taxon>Fictibacillaceae</taxon>
        <taxon>Fictibacillus</taxon>
    </lineage>
</organism>
<dbReference type="Gene3D" id="3.10.180.10">
    <property type="entry name" value="2,3-Dihydroxybiphenyl 1,2-Dioxygenase, domain 1"/>
    <property type="match status" value="1"/>
</dbReference>
<protein>
    <submittedName>
        <fullName evidence="3">VOC family protein</fullName>
    </submittedName>
</protein>
<dbReference type="CDD" id="cd06587">
    <property type="entry name" value="VOC"/>
    <property type="match status" value="1"/>
</dbReference>
<evidence type="ECO:0000313" key="4">
    <source>
        <dbReference type="Proteomes" id="UP000603641"/>
    </source>
</evidence>
<proteinExistence type="predicted"/>
<gene>
    <name evidence="3" type="ORF">H9648_18115</name>
</gene>
<evidence type="ECO:0000313" key="3">
    <source>
        <dbReference type="EMBL" id="MBD7965976.1"/>
    </source>
</evidence>
<dbReference type="PROSITE" id="PS51819">
    <property type="entry name" value="VOC"/>
    <property type="match status" value="1"/>
</dbReference>
<evidence type="ECO:0000259" key="2">
    <source>
        <dbReference type="PROSITE" id="PS51819"/>
    </source>
</evidence>
<evidence type="ECO:0000256" key="1">
    <source>
        <dbReference type="ARBA" id="ARBA00022723"/>
    </source>
</evidence>
<comment type="caution">
    <text evidence="3">The sequence shown here is derived from an EMBL/GenBank/DDBJ whole genome shotgun (WGS) entry which is preliminary data.</text>
</comment>
<keyword evidence="4" id="KW-1185">Reference proteome</keyword>
<dbReference type="InterPro" id="IPR004360">
    <property type="entry name" value="Glyas_Fos-R_dOase_dom"/>
</dbReference>
<dbReference type="InterPro" id="IPR051332">
    <property type="entry name" value="Fosfomycin_Res_Enzymes"/>
</dbReference>
<accession>A0ABR8SR42</accession>
<dbReference type="InterPro" id="IPR029068">
    <property type="entry name" value="Glyas_Bleomycin-R_OHBP_Dase"/>
</dbReference>
<name>A0ABR8SR42_9BACL</name>
<dbReference type="SUPFAM" id="SSF54593">
    <property type="entry name" value="Glyoxalase/Bleomycin resistance protein/Dihydroxybiphenyl dioxygenase"/>
    <property type="match status" value="1"/>
</dbReference>
<dbReference type="Pfam" id="PF00903">
    <property type="entry name" value="Glyoxalase"/>
    <property type="match status" value="1"/>
</dbReference>
<dbReference type="EMBL" id="JACSQM010000011">
    <property type="protein sequence ID" value="MBD7965976.1"/>
    <property type="molecule type" value="Genomic_DNA"/>
</dbReference>
<dbReference type="PANTHER" id="PTHR36113:SF6">
    <property type="entry name" value="FOSFOMYCIN RESISTANCE PROTEIN FOSX"/>
    <property type="match status" value="1"/>
</dbReference>